<dbReference type="Pfam" id="PF04422">
    <property type="entry name" value="FrhB_FdhB_N"/>
    <property type="match status" value="1"/>
</dbReference>
<accession>E1YDG7</accession>
<evidence type="ECO:0000256" key="1">
    <source>
        <dbReference type="SAM" id="MobiDB-lite"/>
    </source>
</evidence>
<dbReference type="AlphaFoldDB" id="E1YDG7"/>
<dbReference type="PANTHER" id="PTHR31332:SF0">
    <property type="entry name" value="7-HYDROXYMETHYL CHLOROPHYLL A REDUCTASE, CHLOROPLASTIC"/>
    <property type="match status" value="1"/>
</dbReference>
<dbReference type="PROSITE" id="PS51379">
    <property type="entry name" value="4FE4S_FER_2"/>
    <property type="match status" value="1"/>
</dbReference>
<feature type="region of interest" description="Disordered" evidence="1">
    <location>
        <begin position="355"/>
        <end position="374"/>
    </location>
</feature>
<name>E1YDG7_9BACT</name>
<sequence>MKTFSDLIEEVQKHGLCQRCGGCVAFCTALNYGGLELDEEGNPRYKAEGKEKCIGGGLCYSICPETHELDEEVKNLVNWEAPMGRVLCSLVARTTNPAIKERATDGGVVTALLLNLFEKGHIDGAIVTKESGLFQRRPWLAHSKEEIIGSAGFHFDASHGLQLFSELYSTYSPSFVKVGYISSKRLDRVAFVGTPCQVNTIRRIQALGIEPANSITIIFGLFCTGNFIFGPEQQHQLEKIGNFRWDEVNKINVKEHLMIHLRNKEIRHISLDQLDFMKRHACHYCFDYSAEFADLSFGGLGSPEGWTTVITRSLQGQAVLNDALGGTIETYRHKYPPILATEILAKVMELSDRKKQSAKKNRMRDVRQPEIIQE</sequence>
<dbReference type="SUPFAM" id="SSF54862">
    <property type="entry name" value="4Fe-4S ferredoxins"/>
    <property type="match status" value="1"/>
</dbReference>
<organism evidence="3">
    <name type="scientific">uncultured Desulfobacterium sp</name>
    <dbReference type="NCBI Taxonomy" id="201089"/>
    <lineage>
        <taxon>Bacteria</taxon>
        <taxon>Pseudomonadati</taxon>
        <taxon>Thermodesulfobacteriota</taxon>
        <taxon>Desulfobacteria</taxon>
        <taxon>Desulfobacterales</taxon>
        <taxon>Desulfobacteriaceae</taxon>
        <taxon>Desulfobacterium</taxon>
        <taxon>environmental samples</taxon>
    </lineage>
</organism>
<dbReference type="InterPro" id="IPR045220">
    <property type="entry name" value="FRHB/FDHB/HCAR-like"/>
</dbReference>
<dbReference type="Pfam" id="PF13237">
    <property type="entry name" value="Fer4_10"/>
    <property type="match status" value="1"/>
</dbReference>
<dbReference type="InterPro" id="IPR017896">
    <property type="entry name" value="4Fe4S_Fe-S-bd"/>
</dbReference>
<dbReference type="InterPro" id="IPR007525">
    <property type="entry name" value="FrhB_FdhB_C"/>
</dbReference>
<evidence type="ECO:0000259" key="2">
    <source>
        <dbReference type="PROSITE" id="PS51379"/>
    </source>
</evidence>
<evidence type="ECO:0000313" key="3">
    <source>
        <dbReference type="EMBL" id="CBX28611.1"/>
    </source>
</evidence>
<dbReference type="GO" id="GO:0052592">
    <property type="term" value="F:oxidoreductase activity, acting on CH or CH2 groups, with an iron-sulfur protein as acceptor"/>
    <property type="evidence" value="ECO:0007669"/>
    <property type="project" value="TreeGrafter"/>
</dbReference>
<dbReference type="EMBL" id="FR695868">
    <property type="protein sequence ID" value="CBX28611.1"/>
    <property type="molecule type" value="Genomic_DNA"/>
</dbReference>
<dbReference type="PANTHER" id="PTHR31332">
    <property type="entry name" value="7-HYDROXYMETHYL CHLOROPHYLL A REDUCTASE, CHLOROPLASTIC"/>
    <property type="match status" value="1"/>
</dbReference>
<reference evidence="3" key="1">
    <citation type="journal article" date="2011" name="Environ. Microbiol.">
        <title>Genomic insights into the metabolic potential of the polycyclic aromatic hydrocarbon degrading sulfate-reducing Deltaproteobacterium N47.</title>
        <authorList>
            <person name="Bergmann F."/>
            <person name="Selesi D."/>
            <person name="Weinmaier T."/>
            <person name="Tischler P."/>
            <person name="Rattei T."/>
            <person name="Meckenstock R.U."/>
        </authorList>
    </citation>
    <scope>NUCLEOTIDE SEQUENCE</scope>
</reference>
<protein>
    <recommendedName>
        <fullName evidence="2">4Fe-4S ferredoxin-type domain-containing protein</fullName>
    </recommendedName>
</protein>
<proteinExistence type="predicted"/>
<dbReference type="InterPro" id="IPR007516">
    <property type="entry name" value="Co_F420_Hydgase/DH_bsu_N"/>
</dbReference>
<dbReference type="Gene3D" id="3.30.70.20">
    <property type="match status" value="1"/>
</dbReference>
<dbReference type="Pfam" id="PF04432">
    <property type="entry name" value="FrhB_FdhB_C"/>
    <property type="match status" value="1"/>
</dbReference>
<feature type="domain" description="4Fe-4S ferredoxin-type" evidence="2">
    <location>
        <begin position="43"/>
        <end position="72"/>
    </location>
</feature>
<gene>
    <name evidence="3" type="ORF">N47_G39350</name>
</gene>